<evidence type="ECO:0008006" key="3">
    <source>
        <dbReference type="Google" id="ProtNLM"/>
    </source>
</evidence>
<dbReference type="Gene3D" id="2.180.10.10">
    <property type="entry name" value="RHS repeat-associated core"/>
    <property type="match status" value="1"/>
</dbReference>
<dbReference type="InterPro" id="IPR022385">
    <property type="entry name" value="Rhs_assc_core"/>
</dbReference>
<sequence>MAGISSKALNCGGAENKYKYNGKEEQRQEFSDGSGLEWLDYCARAYDNQIGSWTAIDPMAEKTLNLSTYNYGNNNPVLMVDEFGKYAVTVHYKTTYDQLIKAWYTHEIADLIAHYASMYADHPTNTVLQSDHLAHPHPRNLFPPTDYRRGIDYSKTAESQDEKNSKWHSMMSDQEAEDGMTELQAMEKGLEFGWDNIFDSNGGYDLGKPGQGLHALQDAIAHRGIKTSDHLGWNWSSAKKLVNDLYGSTYEAAGLTRSALIVLDVLNGKSGNLKSGEVLDFREMSNEQLRQFLNALWKLGFTGTANNGG</sequence>
<name>A0ABS9KQW2_9BACT</name>
<dbReference type="EMBL" id="JAKLTR010000006">
    <property type="protein sequence ID" value="MCG2614722.1"/>
    <property type="molecule type" value="Genomic_DNA"/>
</dbReference>
<reference evidence="1" key="1">
    <citation type="submission" date="2022-01" db="EMBL/GenBank/DDBJ databases">
        <authorList>
            <person name="Jo J.-H."/>
            <person name="Im W.-T."/>
        </authorList>
    </citation>
    <scope>NUCLEOTIDE SEQUENCE</scope>
    <source>
        <strain evidence="1">NA20</strain>
    </source>
</reference>
<proteinExistence type="predicted"/>
<keyword evidence="2" id="KW-1185">Reference proteome</keyword>
<protein>
    <recommendedName>
        <fullName evidence="3">RHS repeat-associated core domain-containing protein</fullName>
    </recommendedName>
</protein>
<gene>
    <name evidence="1" type="ORF">LZZ85_10540</name>
</gene>
<dbReference type="NCBIfam" id="TIGR03696">
    <property type="entry name" value="Rhs_assc_core"/>
    <property type="match status" value="1"/>
</dbReference>
<evidence type="ECO:0000313" key="1">
    <source>
        <dbReference type="EMBL" id="MCG2614722.1"/>
    </source>
</evidence>
<evidence type="ECO:0000313" key="2">
    <source>
        <dbReference type="Proteomes" id="UP001165367"/>
    </source>
</evidence>
<comment type="caution">
    <text evidence="1">The sequence shown here is derived from an EMBL/GenBank/DDBJ whole genome shotgun (WGS) entry which is preliminary data.</text>
</comment>
<dbReference type="Proteomes" id="UP001165367">
    <property type="component" value="Unassembled WGS sequence"/>
</dbReference>
<organism evidence="1 2">
    <name type="scientific">Terrimonas ginsenosidimutans</name>
    <dbReference type="NCBI Taxonomy" id="2908004"/>
    <lineage>
        <taxon>Bacteria</taxon>
        <taxon>Pseudomonadati</taxon>
        <taxon>Bacteroidota</taxon>
        <taxon>Chitinophagia</taxon>
        <taxon>Chitinophagales</taxon>
        <taxon>Chitinophagaceae</taxon>
        <taxon>Terrimonas</taxon>
    </lineage>
</organism>
<accession>A0ABS9KQW2</accession>